<keyword evidence="20" id="KW-1185">Reference proteome</keyword>
<dbReference type="EMBL" id="JAUEPR010000005">
    <property type="protein sequence ID" value="KAK0484793.1"/>
    <property type="molecule type" value="Genomic_DNA"/>
</dbReference>
<keyword evidence="11" id="KW-0961">Cell wall biogenesis/degradation</keyword>
<comment type="catalytic activity">
    <reaction evidence="15">
        <text>[(1-&gt;4)-alpha-D-galacturonosyl](n) + H2O = alpha-D-galacturonate + [(1-&gt;4)-alpha-D-galacturonosyl](n-1)</text>
        <dbReference type="Rhea" id="RHEA:14117"/>
        <dbReference type="Rhea" id="RHEA-COMP:14570"/>
        <dbReference type="Rhea" id="RHEA-COMP:14572"/>
        <dbReference type="ChEBI" id="CHEBI:15377"/>
        <dbReference type="ChEBI" id="CHEBI:58658"/>
        <dbReference type="ChEBI" id="CHEBI:140523"/>
        <dbReference type="EC" id="3.2.1.67"/>
    </reaction>
</comment>
<accession>A0AA39PKC4</accession>
<evidence type="ECO:0000256" key="13">
    <source>
        <dbReference type="ARBA" id="ARBA00037312"/>
    </source>
</evidence>
<evidence type="ECO:0000256" key="18">
    <source>
        <dbReference type="SAM" id="SignalP"/>
    </source>
</evidence>
<organism evidence="19 20">
    <name type="scientific">Armillaria novae-zelandiae</name>
    <dbReference type="NCBI Taxonomy" id="153914"/>
    <lineage>
        <taxon>Eukaryota</taxon>
        <taxon>Fungi</taxon>
        <taxon>Dikarya</taxon>
        <taxon>Basidiomycota</taxon>
        <taxon>Agaricomycotina</taxon>
        <taxon>Agaricomycetes</taxon>
        <taxon>Agaricomycetidae</taxon>
        <taxon>Agaricales</taxon>
        <taxon>Marasmiineae</taxon>
        <taxon>Physalacriaceae</taxon>
        <taxon>Armillaria</taxon>
    </lineage>
</organism>
<protein>
    <recommendedName>
        <fullName evidence="14">galacturonan 1,4-alpha-galacturonidase</fullName>
        <ecNumber evidence="14">3.2.1.67</ecNumber>
    </recommendedName>
</protein>
<name>A0AA39PKC4_9AGAR</name>
<feature type="chain" id="PRO_5041331769" description="galacturonan 1,4-alpha-galacturonidase" evidence="18">
    <location>
        <begin position="21"/>
        <end position="425"/>
    </location>
</feature>
<evidence type="ECO:0000256" key="16">
    <source>
        <dbReference type="PROSITE-ProRule" id="PRU10052"/>
    </source>
</evidence>
<evidence type="ECO:0000256" key="4">
    <source>
        <dbReference type="ARBA" id="ARBA00022729"/>
    </source>
</evidence>
<keyword evidence="4 18" id="KW-0732">Signal</keyword>
<keyword evidence="5" id="KW-0677">Repeat</keyword>
<dbReference type="InterPro" id="IPR006626">
    <property type="entry name" value="PbH1"/>
</dbReference>
<dbReference type="Proteomes" id="UP001175227">
    <property type="component" value="Unassembled WGS sequence"/>
</dbReference>
<dbReference type="PANTHER" id="PTHR31736:SF12">
    <property type="entry name" value="EXO-POLYGALACTURONASE, PUTATIVE-RELATED"/>
    <property type="match status" value="1"/>
</dbReference>
<comment type="function">
    <text evidence="13">Specific in hydrolyzing the terminal glycosidic bond of polygalacturonic acid and oligogalacturonates.</text>
</comment>
<dbReference type="GO" id="GO:0045490">
    <property type="term" value="P:pectin catabolic process"/>
    <property type="evidence" value="ECO:0007669"/>
    <property type="project" value="UniProtKB-ARBA"/>
</dbReference>
<dbReference type="GO" id="GO:0047911">
    <property type="term" value="F:galacturan 1,4-alpha-galacturonidase activity"/>
    <property type="evidence" value="ECO:0007669"/>
    <property type="project" value="UniProtKB-EC"/>
</dbReference>
<keyword evidence="6 17" id="KW-0378">Hydrolase</keyword>
<evidence type="ECO:0000256" key="17">
    <source>
        <dbReference type="RuleBase" id="RU361169"/>
    </source>
</evidence>
<dbReference type="InterPro" id="IPR011050">
    <property type="entry name" value="Pectin_lyase_fold/virulence"/>
</dbReference>
<dbReference type="InterPro" id="IPR000743">
    <property type="entry name" value="Glyco_hydro_28"/>
</dbReference>
<dbReference type="Gene3D" id="2.160.20.10">
    <property type="entry name" value="Single-stranded right-handed beta-helix, Pectin lyase-like"/>
    <property type="match status" value="1"/>
</dbReference>
<evidence type="ECO:0000256" key="1">
    <source>
        <dbReference type="ARBA" id="ARBA00004613"/>
    </source>
</evidence>
<evidence type="ECO:0000313" key="19">
    <source>
        <dbReference type="EMBL" id="KAK0484793.1"/>
    </source>
</evidence>
<keyword evidence="8" id="KW-0325">Glycoprotein</keyword>
<evidence type="ECO:0000256" key="6">
    <source>
        <dbReference type="ARBA" id="ARBA00022801"/>
    </source>
</evidence>
<evidence type="ECO:0000256" key="2">
    <source>
        <dbReference type="ARBA" id="ARBA00008834"/>
    </source>
</evidence>
<keyword evidence="10 17" id="KW-0326">Glycosidase</keyword>
<keyword evidence="12" id="KW-0624">Polysaccharide degradation</keyword>
<dbReference type="GO" id="GO:0005576">
    <property type="term" value="C:extracellular region"/>
    <property type="evidence" value="ECO:0007669"/>
    <property type="project" value="UniProtKB-SubCell"/>
</dbReference>
<comment type="caution">
    <text evidence="19">The sequence shown here is derived from an EMBL/GenBank/DDBJ whole genome shotgun (WGS) entry which is preliminary data.</text>
</comment>
<proteinExistence type="inferred from homology"/>
<keyword evidence="7" id="KW-1015">Disulfide bond</keyword>
<dbReference type="EC" id="3.2.1.67" evidence="14"/>
<sequence length="425" mass="46008">MLLLSLSAGLLLLTTHTALGQENCTLIASGEDDAPQFLSAVQNCDTVVIPEDATLNIATRLNMTGISDTTIKLEGTIRFEPDIPYWTGNAFYFEFQDSVTFWLLGGENIVLTGGGTLDGAGQDWYDEFPSNDTLLRPIVLMVYQANNVVIEDIQMHNGPSWFNLIYESNNVTYSNINITAESTSDNAAKNTDGWDVYRSDTVVIRDSVIVNGDDCVSFKPNSTNVLVSDLDCTGSHGISVGSLGQYAGIYDIVENVTASHIKMSNASNGARIKAWAGPNVGSGIVKNITFVDFEVSDVDNPIVIDQCYFSEDECDEYPSGVYIQDVYFTNVYGTGSRSTVASLVCSPGGRCENINVNDLNLVSKEGTATYQCADVVLTGNSAGLFHCTEDGPCEVPPSFLSHVIQKYIFSSFFHATKIASGTRAM</sequence>
<dbReference type="SUPFAM" id="SSF51126">
    <property type="entry name" value="Pectin lyase-like"/>
    <property type="match status" value="1"/>
</dbReference>
<evidence type="ECO:0000256" key="15">
    <source>
        <dbReference type="ARBA" id="ARBA00048766"/>
    </source>
</evidence>
<evidence type="ECO:0000313" key="20">
    <source>
        <dbReference type="Proteomes" id="UP001175227"/>
    </source>
</evidence>
<dbReference type="PANTHER" id="PTHR31736">
    <property type="match status" value="1"/>
</dbReference>
<dbReference type="Pfam" id="PF00295">
    <property type="entry name" value="Glyco_hydro_28"/>
    <property type="match status" value="1"/>
</dbReference>
<feature type="active site" evidence="16">
    <location>
        <position position="236"/>
    </location>
</feature>
<evidence type="ECO:0000256" key="3">
    <source>
        <dbReference type="ARBA" id="ARBA00022525"/>
    </source>
</evidence>
<keyword evidence="9" id="KW-0119">Carbohydrate metabolism</keyword>
<evidence type="ECO:0000256" key="5">
    <source>
        <dbReference type="ARBA" id="ARBA00022737"/>
    </source>
</evidence>
<dbReference type="PROSITE" id="PS00502">
    <property type="entry name" value="POLYGALACTURONASE"/>
    <property type="match status" value="1"/>
</dbReference>
<evidence type="ECO:0000256" key="12">
    <source>
        <dbReference type="ARBA" id="ARBA00023326"/>
    </source>
</evidence>
<evidence type="ECO:0000256" key="11">
    <source>
        <dbReference type="ARBA" id="ARBA00023316"/>
    </source>
</evidence>
<dbReference type="GO" id="GO:0071555">
    <property type="term" value="P:cell wall organization"/>
    <property type="evidence" value="ECO:0007669"/>
    <property type="project" value="UniProtKB-KW"/>
</dbReference>
<gene>
    <name evidence="19" type="ORF">IW261DRAFT_857597</name>
</gene>
<dbReference type="GO" id="GO:0004650">
    <property type="term" value="F:polygalacturonase activity"/>
    <property type="evidence" value="ECO:0007669"/>
    <property type="project" value="InterPro"/>
</dbReference>
<evidence type="ECO:0000256" key="10">
    <source>
        <dbReference type="ARBA" id="ARBA00023295"/>
    </source>
</evidence>
<keyword evidence="3" id="KW-0964">Secreted</keyword>
<dbReference type="InterPro" id="IPR012334">
    <property type="entry name" value="Pectin_lyas_fold"/>
</dbReference>
<feature type="signal peptide" evidence="18">
    <location>
        <begin position="1"/>
        <end position="20"/>
    </location>
</feature>
<evidence type="ECO:0000256" key="7">
    <source>
        <dbReference type="ARBA" id="ARBA00023157"/>
    </source>
</evidence>
<reference evidence="19" key="1">
    <citation type="submission" date="2023-06" db="EMBL/GenBank/DDBJ databases">
        <authorList>
            <consortium name="Lawrence Berkeley National Laboratory"/>
            <person name="Ahrendt S."/>
            <person name="Sahu N."/>
            <person name="Indic B."/>
            <person name="Wong-Bajracharya J."/>
            <person name="Merenyi Z."/>
            <person name="Ke H.-M."/>
            <person name="Monk M."/>
            <person name="Kocsube S."/>
            <person name="Drula E."/>
            <person name="Lipzen A."/>
            <person name="Balint B."/>
            <person name="Henrissat B."/>
            <person name="Andreopoulos B."/>
            <person name="Martin F.M."/>
            <person name="Harder C.B."/>
            <person name="Rigling D."/>
            <person name="Ford K.L."/>
            <person name="Foster G.D."/>
            <person name="Pangilinan J."/>
            <person name="Papanicolaou A."/>
            <person name="Barry K."/>
            <person name="LaButti K."/>
            <person name="Viragh M."/>
            <person name="Koriabine M."/>
            <person name="Yan M."/>
            <person name="Riley R."/>
            <person name="Champramary S."/>
            <person name="Plett K.L."/>
            <person name="Tsai I.J."/>
            <person name="Slot J."/>
            <person name="Sipos G."/>
            <person name="Plett J."/>
            <person name="Nagy L.G."/>
            <person name="Grigoriev I.V."/>
        </authorList>
    </citation>
    <scope>NUCLEOTIDE SEQUENCE</scope>
    <source>
        <strain evidence="19">ICMP 16352</strain>
    </source>
</reference>
<evidence type="ECO:0000256" key="9">
    <source>
        <dbReference type="ARBA" id="ARBA00023277"/>
    </source>
</evidence>
<comment type="similarity">
    <text evidence="2 17">Belongs to the glycosyl hydrolase 28 family.</text>
</comment>
<evidence type="ECO:0000256" key="8">
    <source>
        <dbReference type="ARBA" id="ARBA00023180"/>
    </source>
</evidence>
<evidence type="ECO:0000256" key="14">
    <source>
        <dbReference type="ARBA" id="ARBA00038933"/>
    </source>
</evidence>
<comment type="subcellular location">
    <subcellularLocation>
        <location evidence="1">Secreted</location>
    </subcellularLocation>
</comment>
<dbReference type="SMART" id="SM00710">
    <property type="entry name" value="PbH1"/>
    <property type="match status" value="6"/>
</dbReference>
<dbReference type="AlphaFoldDB" id="A0AA39PKC4"/>